<evidence type="ECO:0000256" key="2">
    <source>
        <dbReference type="ARBA" id="ARBA00022448"/>
    </source>
</evidence>
<comment type="subcellular location">
    <subcellularLocation>
        <location evidence="1">Membrane</location>
        <topology evidence="1">Multi-pass membrane protein</topology>
    </subcellularLocation>
</comment>
<dbReference type="InterPro" id="IPR051143">
    <property type="entry name" value="TrkH_K-transport"/>
</dbReference>
<gene>
    <name evidence="9" type="ORF">GQ26_0091250</name>
</gene>
<feature type="region of interest" description="Disordered" evidence="7">
    <location>
        <begin position="1"/>
        <end position="49"/>
    </location>
</feature>
<feature type="compositionally biased region" description="Basic and acidic residues" evidence="7">
    <location>
        <begin position="1"/>
        <end position="12"/>
    </location>
</feature>
<evidence type="ECO:0000313" key="9">
    <source>
        <dbReference type="EMBL" id="KFX49488.1"/>
    </source>
</evidence>
<reference evidence="9" key="1">
    <citation type="journal article" date="2014" name="PLoS Genet.">
        <title>Signature Gene Expression Reveals Novel Clues to the Molecular Mechanisms of Dimorphic Transition in Penicillium marneffei.</title>
        <authorList>
            <person name="Yang E."/>
            <person name="Wang G."/>
            <person name="Cai J."/>
            <person name="Woo P.C."/>
            <person name="Lau S.K."/>
            <person name="Yuen K.-Y."/>
            <person name="Chow W.-N."/>
            <person name="Lin X."/>
        </authorList>
    </citation>
    <scope>NUCLEOTIDE SEQUENCE [LARGE SCALE GENOMIC DNA]</scope>
    <source>
        <strain evidence="9">PM1</strain>
    </source>
</reference>
<protein>
    <submittedName>
        <fullName evidence="9">Potassium transport protein 1</fullName>
    </submittedName>
</protein>
<evidence type="ECO:0000256" key="6">
    <source>
        <dbReference type="ARBA" id="ARBA00023136"/>
    </source>
</evidence>
<accession>A0A093XW84</accession>
<evidence type="ECO:0000256" key="3">
    <source>
        <dbReference type="ARBA" id="ARBA00022692"/>
    </source>
</evidence>
<dbReference type="InterPro" id="IPR003445">
    <property type="entry name" value="Cat_transpt"/>
</dbReference>
<feature type="transmembrane region" description="Helical" evidence="8">
    <location>
        <begin position="324"/>
        <end position="342"/>
    </location>
</feature>
<sequence length="396" mass="44638">MQPDHDNRDPERNLATLAPLGAETVLKKENASHYGGQPEQEQGQHQDDTAPNHITFAANMRGQSPTAYQRHLNPPYENALSQAESQEESHNTEALDPRSHFLEMFGRNSSFHHLSEAERRRLGGVEYRAICLLSVIVPLYLFLWQFLGALAVGAYMARNHGDLSRQNRLNPWWIGIFFAISAFNNSGMSLLDANVTDISEQYDNPAIDSIPLGSRILDGLFQAICVRSGGFYVVSIASLQISLQVLYVVMMYIAVYPVVITMRNSNVYEERSLGIYADDPSANEGDHSQSSSSADSQNPLLRWVPRGRAYFVEHQLRLQLAHDLWWLGLAVIIISIIEAGNFTRDPLTYSVFNIIFETYRLAQRGIQLFWRLAHAQQACTMCGDDPRPSPRPSCRN</sequence>
<organism evidence="9">
    <name type="scientific">Talaromyces marneffei PM1</name>
    <dbReference type="NCBI Taxonomy" id="1077442"/>
    <lineage>
        <taxon>Eukaryota</taxon>
        <taxon>Fungi</taxon>
        <taxon>Dikarya</taxon>
        <taxon>Ascomycota</taxon>
        <taxon>Pezizomycotina</taxon>
        <taxon>Eurotiomycetes</taxon>
        <taxon>Eurotiomycetidae</taxon>
        <taxon>Eurotiales</taxon>
        <taxon>Trichocomaceae</taxon>
        <taxon>Talaromyces</taxon>
        <taxon>Talaromyces sect. Talaromyces</taxon>
    </lineage>
</organism>
<keyword evidence="2" id="KW-0813">Transport</keyword>
<dbReference type="GO" id="GO:0140107">
    <property type="term" value="F:high-affinity potassium ion transmembrane transporter activity"/>
    <property type="evidence" value="ECO:0007669"/>
    <property type="project" value="TreeGrafter"/>
</dbReference>
<keyword evidence="3 8" id="KW-0812">Transmembrane</keyword>
<dbReference type="HOGENOM" id="CLU_696719_0_0_1"/>
<dbReference type="PANTHER" id="PTHR31064:SF37">
    <property type="entry name" value="TRANSPORTER, PUTATIVE (EUROFUNG)-RELATED"/>
    <property type="match status" value="1"/>
</dbReference>
<feature type="transmembrane region" description="Helical" evidence="8">
    <location>
        <begin position="231"/>
        <end position="255"/>
    </location>
</feature>
<keyword evidence="6 8" id="KW-0472">Membrane</keyword>
<dbReference type="Pfam" id="PF02386">
    <property type="entry name" value="TrkH"/>
    <property type="match status" value="2"/>
</dbReference>
<evidence type="ECO:0000256" key="1">
    <source>
        <dbReference type="ARBA" id="ARBA00004141"/>
    </source>
</evidence>
<keyword evidence="5" id="KW-0406">Ion transport</keyword>
<evidence type="ECO:0000256" key="5">
    <source>
        <dbReference type="ARBA" id="ARBA00023065"/>
    </source>
</evidence>
<dbReference type="PANTHER" id="PTHR31064">
    <property type="entry name" value="POTASSIUM TRANSPORT PROTEIN DDB_G0292412-RELATED"/>
    <property type="match status" value="1"/>
</dbReference>
<evidence type="ECO:0000256" key="4">
    <source>
        <dbReference type="ARBA" id="ARBA00022989"/>
    </source>
</evidence>
<dbReference type="AlphaFoldDB" id="A0A093XW84"/>
<proteinExistence type="predicted"/>
<evidence type="ECO:0000256" key="8">
    <source>
        <dbReference type="SAM" id="Phobius"/>
    </source>
</evidence>
<name>A0A093XW84_TALMA</name>
<evidence type="ECO:0000256" key="7">
    <source>
        <dbReference type="SAM" id="MobiDB-lite"/>
    </source>
</evidence>
<keyword evidence="4 8" id="KW-1133">Transmembrane helix</keyword>
<feature type="transmembrane region" description="Helical" evidence="8">
    <location>
        <begin position="172"/>
        <end position="191"/>
    </location>
</feature>
<dbReference type="GO" id="GO:0005886">
    <property type="term" value="C:plasma membrane"/>
    <property type="evidence" value="ECO:0007669"/>
    <property type="project" value="TreeGrafter"/>
</dbReference>
<dbReference type="GO" id="GO:1990573">
    <property type="term" value="P:potassium ion import across plasma membrane"/>
    <property type="evidence" value="ECO:0007669"/>
    <property type="project" value="TreeGrafter"/>
</dbReference>
<dbReference type="EMBL" id="JPOX01000009">
    <property type="protein sequence ID" value="KFX49488.1"/>
    <property type="molecule type" value="Genomic_DNA"/>
</dbReference>
<comment type="caution">
    <text evidence="9">The sequence shown here is derived from an EMBL/GenBank/DDBJ whole genome shotgun (WGS) entry which is preliminary data.</text>
</comment>
<dbReference type="GO" id="GO:0030007">
    <property type="term" value="P:intracellular potassium ion homeostasis"/>
    <property type="evidence" value="ECO:0007669"/>
    <property type="project" value="TreeGrafter"/>
</dbReference>
<feature type="transmembrane region" description="Helical" evidence="8">
    <location>
        <begin position="129"/>
        <end position="152"/>
    </location>
</feature>